<name>A0A8T0JC38_CERPU</name>
<dbReference type="GO" id="GO:0016757">
    <property type="term" value="F:glycosyltransferase activity"/>
    <property type="evidence" value="ECO:0007669"/>
    <property type="project" value="UniProtKB-KW"/>
</dbReference>
<dbReference type="InterPro" id="IPR029044">
    <property type="entry name" value="Nucleotide-diphossugar_trans"/>
</dbReference>
<dbReference type="Gene3D" id="3.90.550.10">
    <property type="entry name" value="Spore Coat Polysaccharide Biosynthesis Protein SpsA, Chain A"/>
    <property type="match status" value="1"/>
</dbReference>
<dbReference type="EC" id="2.4.2.-" evidence="2"/>
<dbReference type="EMBL" id="CM026421">
    <property type="protein sequence ID" value="KAG0592398.1"/>
    <property type="molecule type" value="Genomic_DNA"/>
</dbReference>
<dbReference type="GO" id="GO:0000139">
    <property type="term" value="C:Golgi membrane"/>
    <property type="evidence" value="ECO:0007669"/>
    <property type="project" value="UniProtKB-SubCell"/>
</dbReference>
<gene>
    <name evidence="5" type="ORF">KC19_1G249000</name>
</gene>
<keyword evidence="2" id="KW-0328">Glycosyltransferase</keyword>
<evidence type="ECO:0000256" key="2">
    <source>
        <dbReference type="RuleBase" id="RU363055"/>
    </source>
</evidence>
<comment type="similarity">
    <text evidence="1 2">Belongs to the glycosyltransferase 77 family.</text>
</comment>
<keyword evidence="2" id="KW-0333">Golgi apparatus</keyword>
<evidence type="ECO:0000256" key="3">
    <source>
        <dbReference type="SAM" id="MobiDB-lite"/>
    </source>
</evidence>
<keyword evidence="2" id="KW-0735">Signal-anchor</keyword>
<reference evidence="5" key="1">
    <citation type="submission" date="2020-06" db="EMBL/GenBank/DDBJ databases">
        <title>WGS assembly of Ceratodon purpureus strain R40.</title>
        <authorList>
            <person name="Carey S.B."/>
            <person name="Jenkins J."/>
            <person name="Shu S."/>
            <person name="Lovell J.T."/>
            <person name="Sreedasyam A."/>
            <person name="Maumus F."/>
            <person name="Tiley G.P."/>
            <person name="Fernandez-Pozo N."/>
            <person name="Barry K."/>
            <person name="Chen C."/>
            <person name="Wang M."/>
            <person name="Lipzen A."/>
            <person name="Daum C."/>
            <person name="Saski C.A."/>
            <person name="Payton A.C."/>
            <person name="Mcbreen J.C."/>
            <person name="Conrad R.E."/>
            <person name="Kollar L.M."/>
            <person name="Olsson S."/>
            <person name="Huttunen S."/>
            <person name="Landis J.B."/>
            <person name="Wickett N.J."/>
            <person name="Johnson M.G."/>
            <person name="Rensing S.A."/>
            <person name="Grimwood J."/>
            <person name="Schmutz J."/>
            <person name="Mcdaniel S.F."/>
        </authorList>
    </citation>
    <scope>NUCLEOTIDE SEQUENCE</scope>
    <source>
        <strain evidence="5">R40</strain>
    </source>
</reference>
<dbReference type="PANTHER" id="PTHR33604">
    <property type="entry name" value="OSJNBA0004B13.7 PROTEIN"/>
    <property type="match status" value="1"/>
</dbReference>
<proteinExistence type="inferred from homology"/>
<comment type="caution">
    <text evidence="5">The sequence shown here is derived from an EMBL/GenBank/DDBJ whole genome shotgun (WGS) entry which is preliminary data.</text>
</comment>
<feature type="domain" description="Nucleotide-diphospho-sugar transferase" evidence="4">
    <location>
        <begin position="696"/>
        <end position="768"/>
    </location>
</feature>
<dbReference type="Proteomes" id="UP000822688">
    <property type="component" value="Chromosome 1"/>
</dbReference>
<sequence length="861" mass="97514">MSGQLTFPGTPRSRKRMNSRRLFGLGLAILLCVVTGYQLAPYKHPSREFIPDGSAGPGSAAPLAPEDGRDVLAGSAQAESLMEAVQPVDGVESPKERNHTTADDFELRQSELCNNNCNSSDIYSRLWYDARIRENTRNFQPSEDPDDPYRESIETNLVTKDFRVVIKVLAFNRLESLSRCLLSLAKADYGGDSVNIQIFVDHFRYEEIRRNGSYENTAGASGGVDNVSYSETEEPSLDPVEPSKVGGGARRLLWSLFKRAPVHEFKADVQANTTTNGEVANAPDSGHRDFVLKNGQEIVSRLSEVPGKKKELRERDSAVEVTLRAQSSIDVQHEKQEALNDDIPRQDLEMQSLGAQLGEAHEILKFVDEFWWKHGTKEIHYRSQNAGLQAQWIESWWPANLDEFAFIVEDDMEVSNLYYRFLRTVIATYYYNPEQYDPSVYGISLQRPRFVPGKGGLPLEVNSTKNLFLYPLVGTWGQLLFPKQWKEFRLWYDDHKSKGERPFLEGMVTNSWYKKLGERIWTPWFVKFAHTRGYFNLYTNFLDERALSVSHREPGSNYKKAAGPDSELVNTKEVGNDTMLWVMSPLKSLPQFDFCFRDVKIWNLARTPTELSPMLASMEMNNSVVLVNTVNVHSMLVRNWLCHMERLGMRKFVLLGDEGELISDLARRGYATVSSQLFTEAETAVTRLRRDMIAVQAVYEILNQGYSVWLTRADTVWVENPIDTGVDVSRSGDVMGSIPLDGFHPALLYIKASQGILRVWSKWVGNISVIARDLSSSNSVSHRSVWPGLRSFITSNKNCHYSALPSYFSGSFRELKSLASGKKVFLFNGIQGRNVSLVVHTLKAAGLWTIDKDLACKRVYC</sequence>
<keyword evidence="2" id="KW-0812">Transmembrane</keyword>
<keyword evidence="6" id="KW-1185">Reference proteome</keyword>
<dbReference type="InterPro" id="IPR005069">
    <property type="entry name" value="Nucl-diP-sugar_transferase"/>
</dbReference>
<protein>
    <recommendedName>
        <fullName evidence="2">Glycosyltransferase</fullName>
        <ecNumber evidence="2">2.4.2.-</ecNumber>
    </recommendedName>
</protein>
<dbReference type="GO" id="GO:0071555">
    <property type="term" value="P:cell wall organization"/>
    <property type="evidence" value="ECO:0007669"/>
    <property type="project" value="UniProtKB-KW"/>
</dbReference>
<evidence type="ECO:0000313" key="5">
    <source>
        <dbReference type="EMBL" id="KAG0592398.1"/>
    </source>
</evidence>
<evidence type="ECO:0000259" key="4">
    <source>
        <dbReference type="Pfam" id="PF03407"/>
    </source>
</evidence>
<evidence type="ECO:0000313" key="6">
    <source>
        <dbReference type="Proteomes" id="UP000822688"/>
    </source>
</evidence>
<dbReference type="AlphaFoldDB" id="A0A8T0JC38"/>
<dbReference type="Pfam" id="PF03407">
    <property type="entry name" value="Nucleotid_trans"/>
    <property type="match status" value="1"/>
</dbReference>
<keyword evidence="2" id="KW-0961">Cell wall biogenesis/degradation</keyword>
<comment type="subcellular location">
    <subcellularLocation>
        <location evidence="2">Golgi apparatus membrane</location>
        <topology evidence="2">Single-pass type II membrane protein</topology>
    </subcellularLocation>
</comment>
<feature type="region of interest" description="Disordered" evidence="3">
    <location>
        <begin position="214"/>
        <end position="244"/>
    </location>
</feature>
<evidence type="ECO:0000256" key="1">
    <source>
        <dbReference type="ARBA" id="ARBA00007033"/>
    </source>
</evidence>
<organism evidence="5 6">
    <name type="scientific">Ceratodon purpureus</name>
    <name type="common">Fire moss</name>
    <name type="synonym">Dicranum purpureum</name>
    <dbReference type="NCBI Taxonomy" id="3225"/>
    <lineage>
        <taxon>Eukaryota</taxon>
        <taxon>Viridiplantae</taxon>
        <taxon>Streptophyta</taxon>
        <taxon>Embryophyta</taxon>
        <taxon>Bryophyta</taxon>
        <taxon>Bryophytina</taxon>
        <taxon>Bryopsida</taxon>
        <taxon>Dicranidae</taxon>
        <taxon>Pseudoditrichales</taxon>
        <taxon>Ditrichaceae</taxon>
        <taxon>Ceratodon</taxon>
    </lineage>
</organism>
<accession>A0A8T0JC38</accession>
<dbReference type="PANTHER" id="PTHR33604:SF3">
    <property type="entry name" value="OSJNBA0004B13.7 PROTEIN"/>
    <property type="match status" value="1"/>
</dbReference>
<keyword evidence="2" id="KW-0808">Transferase</keyword>
<dbReference type="SUPFAM" id="SSF53448">
    <property type="entry name" value="Nucleotide-diphospho-sugar transferases"/>
    <property type="match status" value="1"/>
</dbReference>